<keyword evidence="1" id="KW-0175">Coiled coil</keyword>
<evidence type="ECO:0000313" key="4">
    <source>
        <dbReference type="Proteomes" id="UP000262379"/>
    </source>
</evidence>
<feature type="coiled-coil region" evidence="1">
    <location>
        <begin position="89"/>
        <end position="123"/>
    </location>
</feature>
<feature type="region of interest" description="Disordered" evidence="2">
    <location>
        <begin position="148"/>
        <end position="176"/>
    </location>
</feature>
<gene>
    <name evidence="3" type="ORF">DY251_12565</name>
</gene>
<accession>A0A371XDR4</accession>
<proteinExistence type="predicted"/>
<comment type="caution">
    <text evidence="3">The sequence shown here is derived from an EMBL/GenBank/DDBJ whole genome shotgun (WGS) entry which is preliminary data.</text>
</comment>
<sequence length="299" mass="31875">MAQSSAQRDPSMEEILASIRKIIEEGEEARQKPADLHDDFEATPIGPAANDATRRPLAAAPELRTVIPEVEPAADIVSVASPKPDRIEVKDLDEAVAAAEAAINELSLSLDDFVIDIAEVEEEIRSEEPSQAASANILPETVVETAPKAAAPEEVKPAAAVSVPEQEEASKPVAEVQAPSAAATQVFVAPQVEAPKAVVNSVVAGPAKTNRPLITAISGAVAPQVDQKSAMLSQVVERQVAASFTELSEALAASRRRPLDQIAEEMMRPMLQEWLDNNLPSLVERLVREEIERVARGTS</sequence>
<protein>
    <submittedName>
        <fullName evidence="3">DUF2497 domain-containing protein</fullName>
    </submittedName>
</protein>
<evidence type="ECO:0000256" key="1">
    <source>
        <dbReference type="SAM" id="Coils"/>
    </source>
</evidence>
<keyword evidence="4" id="KW-1185">Reference proteome</keyword>
<dbReference type="AlphaFoldDB" id="A0A371XDR4"/>
<dbReference type="InterPro" id="IPR019632">
    <property type="entry name" value="DUF2497"/>
</dbReference>
<feature type="compositionally biased region" description="Basic and acidic residues" evidence="2">
    <location>
        <begin position="26"/>
        <end position="40"/>
    </location>
</feature>
<dbReference type="Pfam" id="PF10691">
    <property type="entry name" value="DUF2497"/>
    <property type="match status" value="1"/>
</dbReference>
<dbReference type="RefSeq" id="WP_116624240.1">
    <property type="nucleotide sequence ID" value="NZ_QURN01000008.1"/>
</dbReference>
<evidence type="ECO:0000313" key="3">
    <source>
        <dbReference type="EMBL" id="RFC67368.1"/>
    </source>
</evidence>
<reference evidence="4" key="1">
    <citation type="submission" date="2018-08" db="EMBL/GenBank/DDBJ databases">
        <authorList>
            <person name="Im W.T."/>
        </authorList>
    </citation>
    <scope>NUCLEOTIDE SEQUENCE [LARGE SCALE GENOMIC DNA]</scope>
    <source>
        <strain evidence="4">LA-28</strain>
    </source>
</reference>
<feature type="region of interest" description="Disordered" evidence="2">
    <location>
        <begin position="26"/>
        <end position="54"/>
    </location>
</feature>
<evidence type="ECO:0000256" key="2">
    <source>
        <dbReference type="SAM" id="MobiDB-lite"/>
    </source>
</evidence>
<dbReference type="Proteomes" id="UP000262379">
    <property type="component" value="Unassembled WGS sequence"/>
</dbReference>
<organism evidence="3 4">
    <name type="scientific">Mesorhizobium denitrificans</name>
    <dbReference type="NCBI Taxonomy" id="2294114"/>
    <lineage>
        <taxon>Bacteria</taxon>
        <taxon>Pseudomonadati</taxon>
        <taxon>Pseudomonadota</taxon>
        <taxon>Alphaproteobacteria</taxon>
        <taxon>Hyphomicrobiales</taxon>
        <taxon>Phyllobacteriaceae</taxon>
        <taxon>Mesorhizobium</taxon>
    </lineage>
</organism>
<name>A0A371XDR4_9HYPH</name>
<dbReference type="EMBL" id="QURN01000008">
    <property type="protein sequence ID" value="RFC67368.1"/>
    <property type="molecule type" value="Genomic_DNA"/>
</dbReference>